<feature type="transmembrane region" description="Helical" evidence="1">
    <location>
        <begin position="353"/>
        <end position="373"/>
    </location>
</feature>
<evidence type="ECO:0000313" key="3">
    <source>
        <dbReference type="Proteomes" id="UP001198893"/>
    </source>
</evidence>
<sequence>MKERLLRIKNNKKMPLILAFCIPFFLALGVCIGHEIYPFGNQCFLHIDMYHQYAPFFTEFMNKLKSGSGLLYTWNLGLGTDFVSLMAYYLSSPFNWLLLLCPSNLVIEFMTVLILIKTGLSGLTFAFYLNRHYKDNGYRIALFAVFYALSGFMCAYNWDIMWLDTVVLLPLILLGLERLVEGKKMTLYVVTLAVSILSNYYISIMVCIYLVLYFLILILEQKSGIGKAILKFATGSILAGGMGAILILPEIVALSGSGSGGISFPEKMEWYFGLLDEAARFCIGVEPSSTVGHMPNLYCGAAILLLLFLYLLNRRIRIGAKIPRLLLVAFFFVSFANNKLDFIWHGFHFPDGLPARQTFLFAFLLLTLGYEAVREERGNSIFKILFAFLLAELVLVLCFRFTDLEQVTPEQMLLTGLLILGYALLLLFYRRKDKTMRTIVSIFAVLLVCAEAGVNLDTTSISTTSRTLYTQHLEDYKTLAETAGAEDDGFFRMDKFNRMTKNESALSNYASASIFSSLINKDVADFYREMGMEGGKNYYCYNGATMLTSSLLSVKYILTDSAEEESPYRSLISEQNGIYLYENTYTLPLGFMVDSDLTEKWDFTLGTPIMAQNELADALGATENLLEPVDAELHDGKTVIQVTESGYYYGYYTMKDAKTITATTGNRMRTFSKCDHVYLLDLGYCEAGEDITLTSADTDQILVQGYRLNDAAFQAAYHTLSQQTMELKSYSDSRIEGSINVKKAGTLLLSVPDDEGWHVFVDGEEVDYEHFCDAFISIPLKEGSHDIILKYTTPNLKLGALLSGGALFLFLCITWIPVVVRKRGERA</sequence>
<comment type="caution">
    <text evidence="2">The sequence shown here is derived from an EMBL/GenBank/DDBJ whole genome shotgun (WGS) entry which is preliminary data.</text>
</comment>
<dbReference type="Proteomes" id="UP001198893">
    <property type="component" value="Unassembled WGS sequence"/>
</dbReference>
<feature type="transmembrane region" description="Helical" evidence="1">
    <location>
        <begin position="97"/>
        <end position="116"/>
    </location>
</feature>
<organism evidence="2 3">
    <name type="scientific">Roseburia amylophila</name>
    <dbReference type="NCBI Taxonomy" id="2981794"/>
    <lineage>
        <taxon>Bacteria</taxon>
        <taxon>Bacillati</taxon>
        <taxon>Bacillota</taxon>
        <taxon>Clostridia</taxon>
        <taxon>Lachnospirales</taxon>
        <taxon>Lachnospiraceae</taxon>
        <taxon>Roseburia</taxon>
    </lineage>
</organism>
<name>A0AAW4WLS4_9FIRM</name>
<dbReference type="EMBL" id="JAJEQW010000015">
    <property type="protein sequence ID" value="MCC2243075.1"/>
    <property type="molecule type" value="Genomic_DNA"/>
</dbReference>
<protein>
    <submittedName>
        <fullName evidence="2">YfhO family protein</fullName>
    </submittedName>
</protein>
<feature type="transmembrane region" description="Helical" evidence="1">
    <location>
        <begin position="228"/>
        <end position="248"/>
    </location>
</feature>
<feature type="transmembrane region" description="Helical" evidence="1">
    <location>
        <begin position="295"/>
        <end position="313"/>
    </location>
</feature>
<keyword evidence="1" id="KW-1133">Transmembrane helix</keyword>
<dbReference type="PANTHER" id="PTHR38454">
    <property type="entry name" value="INTEGRAL MEMBRANE PROTEIN-RELATED"/>
    <property type="match status" value="1"/>
</dbReference>
<feature type="transmembrane region" description="Helical" evidence="1">
    <location>
        <begin position="798"/>
        <end position="820"/>
    </location>
</feature>
<dbReference type="PANTHER" id="PTHR38454:SF1">
    <property type="entry name" value="INTEGRAL MEMBRANE PROTEIN"/>
    <property type="match status" value="1"/>
</dbReference>
<dbReference type="Pfam" id="PF09586">
    <property type="entry name" value="YfhO"/>
    <property type="match status" value="1"/>
</dbReference>
<gene>
    <name evidence="2" type="ORF">LKD47_12365</name>
</gene>
<dbReference type="AlphaFoldDB" id="A0AAW4WLS4"/>
<feature type="transmembrane region" description="Helical" evidence="1">
    <location>
        <begin position="325"/>
        <end position="347"/>
    </location>
</feature>
<feature type="transmembrane region" description="Helical" evidence="1">
    <location>
        <begin position="200"/>
        <end position="219"/>
    </location>
</feature>
<feature type="transmembrane region" description="Helical" evidence="1">
    <location>
        <begin position="380"/>
        <end position="399"/>
    </location>
</feature>
<proteinExistence type="predicted"/>
<feature type="transmembrane region" description="Helical" evidence="1">
    <location>
        <begin position="411"/>
        <end position="429"/>
    </location>
</feature>
<accession>A0AAW4WLS4</accession>
<dbReference type="RefSeq" id="WP_227710637.1">
    <property type="nucleotide sequence ID" value="NZ_JAJEQW010000015.1"/>
</dbReference>
<dbReference type="InterPro" id="IPR018580">
    <property type="entry name" value="Uncharacterised_YfhO"/>
</dbReference>
<keyword evidence="1" id="KW-0472">Membrane</keyword>
<evidence type="ECO:0000256" key="1">
    <source>
        <dbReference type="SAM" id="Phobius"/>
    </source>
</evidence>
<reference evidence="2" key="1">
    <citation type="submission" date="2021-10" db="EMBL/GenBank/DDBJ databases">
        <title>Anaerobic single-cell dispensing facilitates the cultivation of human gut bacteria.</title>
        <authorList>
            <person name="Afrizal A."/>
        </authorList>
    </citation>
    <scope>NUCLEOTIDE SEQUENCE</scope>
    <source>
        <strain evidence="2">CLA-AA-H204</strain>
    </source>
</reference>
<feature type="transmembrane region" description="Helical" evidence="1">
    <location>
        <begin position="136"/>
        <end position="155"/>
    </location>
</feature>
<feature type="transmembrane region" description="Helical" evidence="1">
    <location>
        <begin position="71"/>
        <end position="90"/>
    </location>
</feature>
<keyword evidence="1" id="KW-0812">Transmembrane</keyword>
<evidence type="ECO:0000313" key="2">
    <source>
        <dbReference type="EMBL" id="MCC2243075.1"/>
    </source>
</evidence>